<organism evidence="8 9">
    <name type="scientific">Cytobacillus spartinae</name>
    <dbReference type="NCBI Taxonomy" id="3299023"/>
    <lineage>
        <taxon>Bacteria</taxon>
        <taxon>Bacillati</taxon>
        <taxon>Bacillota</taxon>
        <taxon>Bacilli</taxon>
        <taxon>Bacillales</taxon>
        <taxon>Bacillaceae</taxon>
        <taxon>Cytobacillus</taxon>
    </lineage>
</organism>
<name>A0ABW6KDC2_9BACI</name>
<dbReference type="PANTHER" id="PTHR23531">
    <property type="entry name" value="QUINOLENE RESISTANCE PROTEIN NORA"/>
    <property type="match status" value="1"/>
</dbReference>
<dbReference type="Proteomes" id="UP001601059">
    <property type="component" value="Unassembled WGS sequence"/>
</dbReference>
<dbReference type="InterPro" id="IPR001958">
    <property type="entry name" value="Tet-R_TetA/multi-R_MdtG-like"/>
</dbReference>
<evidence type="ECO:0000313" key="9">
    <source>
        <dbReference type="Proteomes" id="UP001601059"/>
    </source>
</evidence>
<proteinExistence type="predicted"/>
<keyword evidence="3 6" id="KW-0812">Transmembrane</keyword>
<feature type="transmembrane region" description="Helical" evidence="6">
    <location>
        <begin position="291"/>
        <end position="315"/>
    </location>
</feature>
<dbReference type="RefSeq" id="WP_389362137.1">
    <property type="nucleotide sequence ID" value="NZ_JBIACK010000008.1"/>
</dbReference>
<keyword evidence="4 6" id="KW-1133">Transmembrane helix</keyword>
<feature type="transmembrane region" description="Helical" evidence="6">
    <location>
        <begin position="266"/>
        <end position="285"/>
    </location>
</feature>
<feature type="transmembrane region" description="Helical" evidence="6">
    <location>
        <begin position="196"/>
        <end position="223"/>
    </location>
</feature>
<evidence type="ECO:0000256" key="2">
    <source>
        <dbReference type="ARBA" id="ARBA00022448"/>
    </source>
</evidence>
<dbReference type="CDD" id="cd17325">
    <property type="entry name" value="MFS_MdtG_SLC18_like"/>
    <property type="match status" value="1"/>
</dbReference>
<feature type="transmembrane region" description="Helical" evidence="6">
    <location>
        <begin position="356"/>
        <end position="374"/>
    </location>
</feature>
<feature type="transmembrane region" description="Helical" evidence="6">
    <location>
        <begin position="128"/>
        <end position="149"/>
    </location>
</feature>
<feature type="transmembrane region" description="Helical" evidence="6">
    <location>
        <begin position="96"/>
        <end position="116"/>
    </location>
</feature>
<dbReference type="PANTHER" id="PTHR23531:SF1">
    <property type="entry name" value="QUINOLENE RESISTANCE PROTEIN NORA"/>
    <property type="match status" value="1"/>
</dbReference>
<evidence type="ECO:0000256" key="3">
    <source>
        <dbReference type="ARBA" id="ARBA00022692"/>
    </source>
</evidence>
<feature type="transmembrane region" description="Helical" evidence="6">
    <location>
        <begin position="327"/>
        <end position="350"/>
    </location>
</feature>
<keyword evidence="5 6" id="KW-0472">Membrane</keyword>
<gene>
    <name evidence="8" type="ORF">ACFYKX_16375</name>
</gene>
<comment type="caution">
    <text evidence="8">The sequence shown here is derived from an EMBL/GenBank/DDBJ whole genome shotgun (WGS) entry which is preliminary data.</text>
</comment>
<feature type="transmembrane region" description="Helical" evidence="6">
    <location>
        <begin position="155"/>
        <end position="175"/>
    </location>
</feature>
<dbReference type="Gene3D" id="1.20.1250.20">
    <property type="entry name" value="MFS general substrate transporter like domains"/>
    <property type="match status" value="1"/>
</dbReference>
<feature type="transmembrane region" description="Helical" evidence="6">
    <location>
        <begin position="66"/>
        <end position="84"/>
    </location>
</feature>
<dbReference type="InterPro" id="IPR020846">
    <property type="entry name" value="MFS_dom"/>
</dbReference>
<reference evidence="8 9" key="1">
    <citation type="submission" date="2024-08" db="EMBL/GenBank/DDBJ databases">
        <title>Two novel Cytobacillus novel species.</title>
        <authorList>
            <person name="Liu G."/>
        </authorList>
    </citation>
    <scope>NUCLEOTIDE SEQUENCE [LARGE SCALE GENOMIC DNA]</scope>
    <source>
        <strain evidence="8 9">FJAT-54145</strain>
    </source>
</reference>
<feature type="domain" description="Major facilitator superfamily (MFS) profile" evidence="7">
    <location>
        <begin position="1"/>
        <end position="378"/>
    </location>
</feature>
<dbReference type="InterPro" id="IPR052714">
    <property type="entry name" value="MFS_Exporter"/>
</dbReference>
<feature type="transmembrane region" description="Helical" evidence="6">
    <location>
        <begin position="41"/>
        <end position="59"/>
    </location>
</feature>
<dbReference type="PROSITE" id="PS50850">
    <property type="entry name" value="MFS"/>
    <property type="match status" value="1"/>
</dbReference>
<dbReference type="InterPro" id="IPR011701">
    <property type="entry name" value="MFS"/>
</dbReference>
<keyword evidence="2" id="KW-0813">Transport</keyword>
<evidence type="ECO:0000256" key="6">
    <source>
        <dbReference type="SAM" id="Phobius"/>
    </source>
</evidence>
<evidence type="ECO:0000313" key="8">
    <source>
        <dbReference type="EMBL" id="MFE8702176.1"/>
    </source>
</evidence>
<keyword evidence="9" id="KW-1185">Reference proteome</keyword>
<sequence>MKKLIYLIVIVSFIDMFSQLPIMSPFAQSLGATHVLIGSIIGMYSLSNMIGNMLSGYFIDKIGPKTVLVIGLSITGLIVSFYVFVSTPGQLLVVRFFHGLSAGFLVPAAFTLLSFISKSDQQGKSMALSGAAVGISAILGPAFGGIVASSFGINFVFIPISITMVLMALLVSVYLTRTPTSDSGDESLHLAEAIKLIKTPVLFVGYVGAFSLMFAQGVLAYMLPLKVEDLGYGSHFSGLLLSTFGIVAIMIFMLPTNRIFDRYSHTKMLVVGLVIIAISLTGLSFTSKLELLFIVMTCYGIGFAILFPSLTTLMIKNSSKAARGKVFGLFYAFFSLGVVAGSSITGLLSVDYNEGFVIGGAALLINTLFISYLIRKYTFTKSLNHTNQ</sequence>
<dbReference type="EMBL" id="JBIACK010000008">
    <property type="protein sequence ID" value="MFE8702176.1"/>
    <property type="molecule type" value="Genomic_DNA"/>
</dbReference>
<dbReference type="InterPro" id="IPR036259">
    <property type="entry name" value="MFS_trans_sf"/>
</dbReference>
<evidence type="ECO:0000259" key="7">
    <source>
        <dbReference type="PROSITE" id="PS50850"/>
    </source>
</evidence>
<dbReference type="PRINTS" id="PR01035">
    <property type="entry name" value="TCRTETA"/>
</dbReference>
<dbReference type="Pfam" id="PF07690">
    <property type="entry name" value="MFS_1"/>
    <property type="match status" value="1"/>
</dbReference>
<accession>A0ABW6KDC2</accession>
<evidence type="ECO:0000256" key="5">
    <source>
        <dbReference type="ARBA" id="ARBA00023136"/>
    </source>
</evidence>
<feature type="transmembrane region" description="Helical" evidence="6">
    <location>
        <begin position="235"/>
        <end position="254"/>
    </location>
</feature>
<protein>
    <submittedName>
        <fullName evidence="8">MFS transporter</fullName>
    </submittedName>
</protein>
<comment type="subcellular location">
    <subcellularLocation>
        <location evidence="1">Cell membrane</location>
        <topology evidence="1">Multi-pass membrane protein</topology>
    </subcellularLocation>
</comment>
<evidence type="ECO:0000256" key="4">
    <source>
        <dbReference type="ARBA" id="ARBA00022989"/>
    </source>
</evidence>
<dbReference type="SUPFAM" id="SSF103473">
    <property type="entry name" value="MFS general substrate transporter"/>
    <property type="match status" value="1"/>
</dbReference>
<evidence type="ECO:0000256" key="1">
    <source>
        <dbReference type="ARBA" id="ARBA00004651"/>
    </source>
</evidence>